<dbReference type="InterPro" id="IPR015403">
    <property type="entry name" value="Mon2/Sec7/BIG1-like_HDS"/>
</dbReference>
<dbReference type="PANTHER" id="PTHR10663">
    <property type="entry name" value="GUANYL-NUCLEOTIDE EXCHANGE FACTOR"/>
    <property type="match status" value="1"/>
</dbReference>
<keyword evidence="4" id="KW-1185">Reference proteome</keyword>
<dbReference type="Pfam" id="PF09324">
    <property type="entry name" value="Sec7-like_HDS"/>
    <property type="match status" value="1"/>
</dbReference>
<evidence type="ECO:0000313" key="5">
    <source>
        <dbReference type="WBParaSite" id="TCNE_0001611901-mRNA-1"/>
    </source>
</evidence>
<feature type="domain" description="Mon2/Sec7/BIG1-like HDS" evidence="1">
    <location>
        <begin position="288"/>
        <end position="369"/>
    </location>
</feature>
<feature type="domain" description="Sec7/BIG1-like C-terminal" evidence="2">
    <location>
        <begin position="658"/>
        <end position="890"/>
    </location>
</feature>
<evidence type="ECO:0000313" key="3">
    <source>
        <dbReference type="EMBL" id="VDM47439.1"/>
    </source>
</evidence>
<reference evidence="5" key="1">
    <citation type="submission" date="2016-06" db="UniProtKB">
        <authorList>
            <consortium name="WormBaseParasite"/>
        </authorList>
    </citation>
    <scope>IDENTIFICATION</scope>
</reference>
<dbReference type="AlphaFoldDB" id="A0A183V5U8"/>
<dbReference type="InterPro" id="IPR046455">
    <property type="entry name" value="Sec7/BIG1-like_C"/>
</dbReference>
<name>A0A183V5U8_TOXCA</name>
<accession>A0A183V5U8</accession>
<evidence type="ECO:0000259" key="1">
    <source>
        <dbReference type="Pfam" id="PF09324"/>
    </source>
</evidence>
<reference evidence="3 4" key="2">
    <citation type="submission" date="2018-11" db="EMBL/GenBank/DDBJ databases">
        <authorList>
            <consortium name="Pathogen Informatics"/>
        </authorList>
    </citation>
    <scope>NUCLEOTIDE SEQUENCE [LARGE SCALE GENOMIC DNA]</scope>
</reference>
<evidence type="ECO:0000259" key="2">
    <source>
        <dbReference type="Pfam" id="PF20252"/>
    </source>
</evidence>
<protein>
    <submittedName>
        <fullName evidence="5">DUF1981 domain-containing protein</fullName>
    </submittedName>
</protein>
<dbReference type="Pfam" id="PF20252">
    <property type="entry name" value="BIG2_C"/>
    <property type="match status" value="1"/>
</dbReference>
<evidence type="ECO:0000313" key="4">
    <source>
        <dbReference type="Proteomes" id="UP000050794"/>
    </source>
</evidence>
<proteinExistence type="predicted"/>
<sequence>MANTARALMEAASHYEAAFTSASHYEHVRPMFKIAWTPCLAAFSIGLQTSDDGDIISWCLQGFRLGIRIACLFRLALERNAYIQALARFTLLTAKNSMAEMKSKNIESIKLLMTVGDEDGNCLDESWVDVLKCISQLELAQLIGTRVRPSNSPTFNDSAQYVLKRASHVDESMLHSLQECLGETTSQSVVVAVDKIFQGSSKLDGDAVVQFVRALCHVSVEELSTAGNPRMFMLQKIVEISFYNMGRIRLQWSRIWAVLGEHFNRAGSNANEMIAHFAVDALRQLSMKFLERGELHNFRFQKDFLRPFEIIMNKNRSLKCRELVVACMTHMVNSHWDKIISGWKNVFSVFTMAAGSNDEDIVESAFTTTNYIITTVFAAEFGNALDSFQDAIKCLSEFACNANFPDISMEAIRLIRLCATYVSKNQQLIVDHQWEDGAAIHDTQRVFLRGWFPIMFELSCIIGRCKLDVRTRSLTVMFEIMKTYGGEFKDEWWKDLFQVAFRIFDVMKLAEEQNEKREWMRTTCNHALYAVVDVFTQYYSVLSNILLTSIYDQLYWCAQQENEQLARSAINCLENLILLNGARFSPKMWQETITLIVNIFKSTLPHSLLTWEPDAIITSVPLPNGDDAQVNNEPTQPITHFAASNSDAVFSSLLVRCVVQLELVDAVNSIVFGPSASRKEDVHALSSLAISSPTDAIASPSRTMLVNGDVQNNNGEKSLNERTDCTSEGLYYHIGVDHLLSLVDCLLDSHLLAKKFNGNNAQRTLLWKAGFKGRSKPNLLRQETHSMRSALCILFRIYVDVERTSAEQKVDVRSRLLRVLEDAISYYVDLNSEQHRQAWILVLYLILDWANSFSDAQLLDLGRPFALTLCRLVECEMREDLRIALRRVLQKYICINCVDQAS</sequence>
<organism evidence="4 5">
    <name type="scientific">Toxocara canis</name>
    <name type="common">Canine roundworm</name>
    <dbReference type="NCBI Taxonomy" id="6265"/>
    <lineage>
        <taxon>Eukaryota</taxon>
        <taxon>Metazoa</taxon>
        <taxon>Ecdysozoa</taxon>
        <taxon>Nematoda</taxon>
        <taxon>Chromadorea</taxon>
        <taxon>Rhabditida</taxon>
        <taxon>Spirurina</taxon>
        <taxon>Ascaridomorpha</taxon>
        <taxon>Ascaridoidea</taxon>
        <taxon>Toxocaridae</taxon>
        <taxon>Toxocara</taxon>
    </lineage>
</organism>
<dbReference type="EMBL" id="UYWY01023342">
    <property type="protein sequence ID" value="VDM47439.1"/>
    <property type="molecule type" value="Genomic_DNA"/>
</dbReference>
<dbReference type="Proteomes" id="UP000050794">
    <property type="component" value="Unassembled WGS sequence"/>
</dbReference>
<dbReference type="FunFam" id="1.25.10.10:FF:000143">
    <property type="entry name" value="ADP-ribosylation factor guanine nucleotide-exchange factor 2 (brefeldin A-inhibited)"/>
    <property type="match status" value="1"/>
</dbReference>
<dbReference type="PANTHER" id="PTHR10663:SF375">
    <property type="entry name" value="LD29171P"/>
    <property type="match status" value="1"/>
</dbReference>
<gene>
    <name evidence="3" type="ORF">TCNE_LOCUS16118</name>
</gene>
<dbReference type="SUPFAM" id="SSF48371">
    <property type="entry name" value="ARM repeat"/>
    <property type="match status" value="1"/>
</dbReference>
<dbReference type="InterPro" id="IPR016024">
    <property type="entry name" value="ARM-type_fold"/>
</dbReference>
<dbReference type="WBParaSite" id="TCNE_0001611901-mRNA-1">
    <property type="protein sequence ID" value="TCNE_0001611901-mRNA-1"/>
    <property type="gene ID" value="TCNE_0001611901"/>
</dbReference>